<evidence type="ECO:0000313" key="2">
    <source>
        <dbReference type="EMBL" id="KAF4448596.1"/>
    </source>
</evidence>
<feature type="transmembrane region" description="Helical" evidence="1">
    <location>
        <begin position="70"/>
        <end position="87"/>
    </location>
</feature>
<evidence type="ECO:0000313" key="3">
    <source>
        <dbReference type="Proteomes" id="UP000605986"/>
    </source>
</evidence>
<keyword evidence="3" id="KW-1185">Reference proteome</keyword>
<dbReference type="AlphaFoldDB" id="A0A8H4KEF9"/>
<dbReference type="Proteomes" id="UP000605986">
    <property type="component" value="Unassembled WGS sequence"/>
</dbReference>
<feature type="transmembrane region" description="Helical" evidence="1">
    <location>
        <begin position="12"/>
        <end position="33"/>
    </location>
</feature>
<feature type="transmembrane region" description="Helical" evidence="1">
    <location>
        <begin position="107"/>
        <end position="126"/>
    </location>
</feature>
<dbReference type="EMBL" id="JAADJG010000328">
    <property type="protein sequence ID" value="KAF4448596.1"/>
    <property type="molecule type" value="Genomic_DNA"/>
</dbReference>
<accession>A0A8H4KEF9</accession>
<dbReference type="OrthoDB" id="5080160at2759"/>
<reference evidence="2" key="1">
    <citation type="submission" date="2020-01" db="EMBL/GenBank/DDBJ databases">
        <title>Identification and distribution of gene clusters putatively required for synthesis of sphingolipid metabolism inhibitors in phylogenetically diverse species of the filamentous fungus Fusarium.</title>
        <authorList>
            <person name="Kim H.-S."/>
            <person name="Busman M."/>
            <person name="Brown D.W."/>
            <person name="Divon H."/>
            <person name="Uhlig S."/>
            <person name="Proctor R.H."/>
        </authorList>
    </citation>
    <scope>NUCLEOTIDE SEQUENCE</scope>
    <source>
        <strain evidence="2">NRRL 53441</strain>
    </source>
</reference>
<sequence>MERMPNATSNSICQIVRHVVTILPVGTLLGAGVALELPRDPHLDIVIILLLAVSAMISCLVHASAFQQARLGPVAIIVALSCIISRSHCFTKYPKSMDELLTGFRDYALIMAVATSVVAMILPGTARTRQESDGIPEEEEYLTSLGTESRKTLRKLSARLSWDLASTASHLDLLSNIGSLDFKFMPGPESHGSDYSSGEDSAITLSSGLKRDPSRILDIIEWATAAAPTTFETKGGSVSTQTVLQQDTA</sequence>
<organism evidence="2 3">
    <name type="scientific">Fusarium austroafricanum</name>
    <dbReference type="NCBI Taxonomy" id="2364996"/>
    <lineage>
        <taxon>Eukaryota</taxon>
        <taxon>Fungi</taxon>
        <taxon>Dikarya</taxon>
        <taxon>Ascomycota</taxon>
        <taxon>Pezizomycotina</taxon>
        <taxon>Sordariomycetes</taxon>
        <taxon>Hypocreomycetidae</taxon>
        <taxon>Hypocreales</taxon>
        <taxon>Nectriaceae</taxon>
        <taxon>Fusarium</taxon>
        <taxon>Fusarium concolor species complex</taxon>
    </lineage>
</organism>
<name>A0A8H4KEF9_9HYPO</name>
<keyword evidence="1" id="KW-0812">Transmembrane</keyword>
<protein>
    <submittedName>
        <fullName evidence="2">Uncharacterized protein</fullName>
    </submittedName>
</protein>
<gene>
    <name evidence="2" type="ORF">F53441_8015</name>
</gene>
<proteinExistence type="predicted"/>
<feature type="transmembrane region" description="Helical" evidence="1">
    <location>
        <begin position="45"/>
        <end position="63"/>
    </location>
</feature>
<comment type="caution">
    <text evidence="2">The sequence shown here is derived from an EMBL/GenBank/DDBJ whole genome shotgun (WGS) entry which is preliminary data.</text>
</comment>
<keyword evidence="1" id="KW-1133">Transmembrane helix</keyword>
<keyword evidence="1" id="KW-0472">Membrane</keyword>
<evidence type="ECO:0000256" key="1">
    <source>
        <dbReference type="SAM" id="Phobius"/>
    </source>
</evidence>